<evidence type="ECO:0000313" key="8">
    <source>
        <dbReference type="Proteomes" id="UP000678393"/>
    </source>
</evidence>
<dbReference type="GO" id="GO:0008528">
    <property type="term" value="F:G protein-coupled peptide receptor activity"/>
    <property type="evidence" value="ECO:0007669"/>
    <property type="project" value="TreeGrafter"/>
</dbReference>
<feature type="transmembrane region" description="Helical" evidence="5">
    <location>
        <begin position="103"/>
        <end position="128"/>
    </location>
</feature>
<evidence type="ECO:0000256" key="5">
    <source>
        <dbReference type="SAM" id="Phobius"/>
    </source>
</evidence>
<dbReference type="PRINTS" id="PR00249">
    <property type="entry name" value="GPCRSECRETIN"/>
</dbReference>
<evidence type="ECO:0000256" key="4">
    <source>
        <dbReference type="ARBA" id="ARBA00023136"/>
    </source>
</evidence>
<organism evidence="7 8">
    <name type="scientific">Candidula unifasciata</name>
    <dbReference type="NCBI Taxonomy" id="100452"/>
    <lineage>
        <taxon>Eukaryota</taxon>
        <taxon>Metazoa</taxon>
        <taxon>Spiralia</taxon>
        <taxon>Lophotrochozoa</taxon>
        <taxon>Mollusca</taxon>
        <taxon>Gastropoda</taxon>
        <taxon>Heterobranchia</taxon>
        <taxon>Euthyneura</taxon>
        <taxon>Panpulmonata</taxon>
        <taxon>Eupulmonata</taxon>
        <taxon>Stylommatophora</taxon>
        <taxon>Helicina</taxon>
        <taxon>Helicoidea</taxon>
        <taxon>Geomitridae</taxon>
        <taxon>Candidula</taxon>
    </lineage>
</organism>
<evidence type="ECO:0000256" key="1">
    <source>
        <dbReference type="ARBA" id="ARBA00004141"/>
    </source>
</evidence>
<evidence type="ECO:0000259" key="6">
    <source>
        <dbReference type="PROSITE" id="PS50261"/>
    </source>
</evidence>
<dbReference type="PANTHER" id="PTHR45620:SF42">
    <property type="entry name" value="G-PROTEIN COUPLED RECEPTOR SEB-2"/>
    <property type="match status" value="1"/>
</dbReference>
<accession>A0A8S3ZB70</accession>
<dbReference type="Pfam" id="PF00002">
    <property type="entry name" value="7tm_2"/>
    <property type="match status" value="1"/>
</dbReference>
<feature type="transmembrane region" description="Helical" evidence="5">
    <location>
        <begin position="32"/>
        <end position="53"/>
    </location>
</feature>
<protein>
    <recommendedName>
        <fullName evidence="6">G-protein coupled receptors family 2 profile 2 domain-containing protein</fullName>
    </recommendedName>
</protein>
<dbReference type="PROSITE" id="PS00650">
    <property type="entry name" value="G_PROTEIN_RECEP_F2_2"/>
    <property type="match status" value="1"/>
</dbReference>
<comment type="caution">
    <text evidence="7">The sequence shown here is derived from an EMBL/GenBank/DDBJ whole genome shotgun (WGS) entry which is preliminary data.</text>
</comment>
<dbReference type="InterPro" id="IPR017983">
    <property type="entry name" value="GPCR_2_secretin-like_CS"/>
</dbReference>
<sequence length="212" mass="23798">MQEPRGEGHHHLSQPQLTIKILCWLHPTWTMWFLSTPIVLSLVVNFILLLNILRILLSKIRAFNSAEHSQNRRAVKATLILIPLLGLQNMLTLVKPELDKPGLFAWDMASAVLVSYQGAVVALIYCFFNGEVLAVLKRRWNQCHHTYDPAMGRPSSMSTTAITMDDTSTTCTILKNGSNRLVRPVTNNVKDTTELQLMMPAGKSDAEVTFKS</sequence>
<dbReference type="SUPFAM" id="SSF81321">
    <property type="entry name" value="Family A G protein-coupled receptor-like"/>
    <property type="match status" value="1"/>
</dbReference>
<evidence type="ECO:0000256" key="2">
    <source>
        <dbReference type="ARBA" id="ARBA00022692"/>
    </source>
</evidence>
<keyword evidence="3 5" id="KW-1133">Transmembrane helix</keyword>
<feature type="domain" description="G-protein coupled receptors family 2 profile 2" evidence="6">
    <location>
        <begin position="23"/>
        <end position="129"/>
    </location>
</feature>
<dbReference type="InterPro" id="IPR017981">
    <property type="entry name" value="GPCR_2-like_7TM"/>
</dbReference>
<gene>
    <name evidence="7" type="ORF">CUNI_LOCUS12375</name>
</gene>
<dbReference type="InterPro" id="IPR050332">
    <property type="entry name" value="GPCR_2"/>
</dbReference>
<dbReference type="GO" id="GO:0007166">
    <property type="term" value="P:cell surface receptor signaling pathway"/>
    <property type="evidence" value="ECO:0007669"/>
    <property type="project" value="InterPro"/>
</dbReference>
<evidence type="ECO:0000256" key="3">
    <source>
        <dbReference type="ARBA" id="ARBA00022989"/>
    </source>
</evidence>
<dbReference type="GO" id="GO:0007188">
    <property type="term" value="P:adenylate cyclase-modulating G protein-coupled receptor signaling pathway"/>
    <property type="evidence" value="ECO:0007669"/>
    <property type="project" value="TreeGrafter"/>
</dbReference>
<dbReference type="AlphaFoldDB" id="A0A8S3ZB70"/>
<dbReference type="Proteomes" id="UP000678393">
    <property type="component" value="Unassembled WGS sequence"/>
</dbReference>
<dbReference type="InterPro" id="IPR000832">
    <property type="entry name" value="GPCR_2_secretin-like"/>
</dbReference>
<comment type="subcellular location">
    <subcellularLocation>
        <location evidence="1">Membrane</location>
        <topology evidence="1">Multi-pass membrane protein</topology>
    </subcellularLocation>
</comment>
<dbReference type="GO" id="GO:0005886">
    <property type="term" value="C:plasma membrane"/>
    <property type="evidence" value="ECO:0007669"/>
    <property type="project" value="TreeGrafter"/>
</dbReference>
<reference evidence="7" key="1">
    <citation type="submission" date="2021-04" db="EMBL/GenBank/DDBJ databases">
        <authorList>
            <consortium name="Molecular Ecology Group"/>
        </authorList>
    </citation>
    <scope>NUCLEOTIDE SEQUENCE</scope>
</reference>
<dbReference type="OrthoDB" id="6022368at2759"/>
<name>A0A8S3ZB70_9EUPU</name>
<proteinExistence type="predicted"/>
<evidence type="ECO:0000313" key="7">
    <source>
        <dbReference type="EMBL" id="CAG5126817.1"/>
    </source>
</evidence>
<keyword evidence="4 5" id="KW-0472">Membrane</keyword>
<keyword evidence="2 5" id="KW-0812">Transmembrane</keyword>
<dbReference type="Gene3D" id="1.20.1070.10">
    <property type="entry name" value="Rhodopsin 7-helix transmembrane proteins"/>
    <property type="match status" value="1"/>
</dbReference>
<keyword evidence="8" id="KW-1185">Reference proteome</keyword>
<dbReference type="PANTHER" id="PTHR45620">
    <property type="entry name" value="PDF RECEPTOR-LIKE PROTEIN-RELATED"/>
    <property type="match status" value="1"/>
</dbReference>
<dbReference type="PROSITE" id="PS50261">
    <property type="entry name" value="G_PROTEIN_RECEP_F2_4"/>
    <property type="match status" value="1"/>
</dbReference>
<feature type="transmembrane region" description="Helical" evidence="5">
    <location>
        <begin position="74"/>
        <end position="91"/>
    </location>
</feature>
<dbReference type="EMBL" id="CAJHNH020002462">
    <property type="protein sequence ID" value="CAG5126817.1"/>
    <property type="molecule type" value="Genomic_DNA"/>
</dbReference>